<organism evidence="1 2">
    <name type="scientific">Flavobacterium rivulicola</name>
    <dbReference type="NCBI Taxonomy" id="2732161"/>
    <lineage>
        <taxon>Bacteria</taxon>
        <taxon>Pseudomonadati</taxon>
        <taxon>Bacteroidota</taxon>
        <taxon>Flavobacteriia</taxon>
        <taxon>Flavobacteriales</taxon>
        <taxon>Flavobacteriaceae</taxon>
        <taxon>Flavobacterium</taxon>
    </lineage>
</organism>
<accession>A0A7Y3R7X2</accession>
<sequence>MKQLLLITIILFLHISIAMAQAKYKRESTYLKVRSGEDITTYEFHSVQDFEENSMKILDEIPAANLPGKKEKDQDLTIEISITITSTDTSITITGSVTAPSQTIIAAVKKLQKQLVGIAME</sequence>
<evidence type="ECO:0000313" key="1">
    <source>
        <dbReference type="EMBL" id="NNT71181.1"/>
    </source>
</evidence>
<dbReference type="EMBL" id="JABEVX010000001">
    <property type="protein sequence ID" value="NNT71181.1"/>
    <property type="molecule type" value="Genomic_DNA"/>
</dbReference>
<comment type="caution">
    <text evidence="1">The sequence shown here is derived from an EMBL/GenBank/DDBJ whole genome shotgun (WGS) entry which is preliminary data.</text>
</comment>
<reference evidence="1 2" key="1">
    <citation type="submission" date="2020-05" db="EMBL/GenBank/DDBJ databases">
        <title>Draft genome of Flavobacterium sp. IMCC34852.</title>
        <authorList>
            <person name="Song J."/>
            <person name="Cho J.-C."/>
        </authorList>
    </citation>
    <scope>NUCLEOTIDE SEQUENCE [LARGE SCALE GENOMIC DNA]</scope>
    <source>
        <strain evidence="1 2">IMCC34852</strain>
    </source>
</reference>
<dbReference type="Proteomes" id="UP000536509">
    <property type="component" value="Unassembled WGS sequence"/>
</dbReference>
<dbReference type="AlphaFoldDB" id="A0A7Y3R7X2"/>
<keyword evidence="2" id="KW-1185">Reference proteome</keyword>
<evidence type="ECO:0000313" key="2">
    <source>
        <dbReference type="Proteomes" id="UP000536509"/>
    </source>
</evidence>
<proteinExistence type="predicted"/>
<gene>
    <name evidence="1" type="ORF">HKT18_03030</name>
</gene>
<protein>
    <submittedName>
        <fullName evidence="1">Uncharacterized protein</fullName>
    </submittedName>
</protein>
<dbReference type="RefSeq" id="WP_171221371.1">
    <property type="nucleotide sequence ID" value="NZ_CP121446.1"/>
</dbReference>
<name>A0A7Y3R7X2_9FLAO</name>